<reference evidence="2" key="1">
    <citation type="submission" date="2019-11" db="EMBL/GenBank/DDBJ databases">
        <title>Isolation and characterization of two novel species in the genus Thiomicrorhabdus.</title>
        <authorList>
            <person name="Mochizuki J."/>
            <person name="Kojima H."/>
            <person name="Fukui M."/>
        </authorList>
    </citation>
    <scope>NUCLEOTIDE SEQUENCE [LARGE SCALE GENOMIC DNA]</scope>
    <source>
        <strain evidence="2">AkT22</strain>
    </source>
</reference>
<dbReference type="Proteomes" id="UP000501466">
    <property type="component" value="Chromosome"/>
</dbReference>
<organism evidence="1 2">
    <name type="scientific">Thiosulfativibrio zosterae</name>
    <dbReference type="NCBI Taxonomy" id="2675053"/>
    <lineage>
        <taxon>Bacteria</taxon>
        <taxon>Pseudomonadati</taxon>
        <taxon>Pseudomonadota</taxon>
        <taxon>Gammaproteobacteria</taxon>
        <taxon>Thiotrichales</taxon>
        <taxon>Piscirickettsiaceae</taxon>
        <taxon>Thiosulfativibrio</taxon>
    </lineage>
</organism>
<proteinExistence type="predicted"/>
<dbReference type="InterPro" id="IPR021831">
    <property type="entry name" value="ParD-like"/>
</dbReference>
<sequence length="73" mass="8443">MSTTVRINDRFYQEAKSQAKAELRSIPNQIEYWARIGKTALENPDMSIETIQKLILARHENSEPFEFINSDAS</sequence>
<dbReference type="EMBL" id="AP021888">
    <property type="protein sequence ID" value="BBP42276.1"/>
    <property type="molecule type" value="Genomic_DNA"/>
</dbReference>
<dbReference type="AlphaFoldDB" id="A0A6F8PJM0"/>
<evidence type="ECO:0000313" key="1">
    <source>
        <dbReference type="EMBL" id="BBP42276.1"/>
    </source>
</evidence>
<dbReference type="KEGG" id="tzo:THMIRHAT_00220"/>
<evidence type="ECO:0008006" key="3">
    <source>
        <dbReference type="Google" id="ProtNLM"/>
    </source>
</evidence>
<protein>
    <recommendedName>
        <fullName evidence="3">ParD-like antitoxin of type II toxin-antitoxin system</fullName>
    </recommendedName>
</protein>
<dbReference type="Pfam" id="PF11903">
    <property type="entry name" value="ParD_like"/>
    <property type="match status" value="1"/>
</dbReference>
<keyword evidence="2" id="KW-1185">Reference proteome</keyword>
<gene>
    <name evidence="1" type="ORF">THMIRHAT_00220</name>
</gene>
<accession>A0A6F8PJM0</accession>
<dbReference type="RefSeq" id="WP_173289544.1">
    <property type="nucleotide sequence ID" value="NZ_AP021888.1"/>
</dbReference>
<evidence type="ECO:0000313" key="2">
    <source>
        <dbReference type="Proteomes" id="UP000501466"/>
    </source>
</evidence>
<name>A0A6F8PJM0_9GAMM</name>